<gene>
    <name evidence="2" type="ORF">CBOVIS_LOCUS526</name>
</gene>
<feature type="transmembrane region" description="Helical" evidence="1">
    <location>
        <begin position="12"/>
        <end position="37"/>
    </location>
</feature>
<dbReference type="InterPro" id="IPR018817">
    <property type="entry name" value="7TM_GPCR_serpentine_rcpt_Srz"/>
</dbReference>
<keyword evidence="1" id="KW-1133">Transmembrane helix</keyword>
<name>A0A8S1E068_9PELO</name>
<keyword evidence="1" id="KW-0472">Membrane</keyword>
<dbReference type="AlphaFoldDB" id="A0A8S1E068"/>
<evidence type="ECO:0000313" key="2">
    <source>
        <dbReference type="EMBL" id="CAB3397056.1"/>
    </source>
</evidence>
<organism evidence="2 3">
    <name type="scientific">Caenorhabditis bovis</name>
    <dbReference type="NCBI Taxonomy" id="2654633"/>
    <lineage>
        <taxon>Eukaryota</taxon>
        <taxon>Metazoa</taxon>
        <taxon>Ecdysozoa</taxon>
        <taxon>Nematoda</taxon>
        <taxon>Chromadorea</taxon>
        <taxon>Rhabditida</taxon>
        <taxon>Rhabditina</taxon>
        <taxon>Rhabditomorpha</taxon>
        <taxon>Rhabditoidea</taxon>
        <taxon>Rhabditidae</taxon>
        <taxon>Peloderinae</taxon>
        <taxon>Caenorhabditis</taxon>
    </lineage>
</organism>
<protein>
    <submittedName>
        <fullName evidence="2">Uncharacterized protein</fullName>
    </submittedName>
</protein>
<dbReference type="Pfam" id="PF10325">
    <property type="entry name" value="7TM_GPCR_Srz"/>
    <property type="match status" value="1"/>
</dbReference>
<dbReference type="EMBL" id="CADEPM010000001">
    <property type="protein sequence ID" value="CAB3397056.1"/>
    <property type="molecule type" value="Genomic_DNA"/>
</dbReference>
<keyword evidence="3" id="KW-1185">Reference proteome</keyword>
<proteinExistence type="predicted"/>
<comment type="caution">
    <text evidence="2">The sequence shown here is derived from an EMBL/GenBank/DDBJ whole genome shotgun (WGS) entry which is preliminary data.</text>
</comment>
<feature type="transmembrane region" description="Helical" evidence="1">
    <location>
        <begin position="49"/>
        <end position="72"/>
    </location>
</feature>
<evidence type="ECO:0000256" key="1">
    <source>
        <dbReference type="SAM" id="Phobius"/>
    </source>
</evidence>
<sequence>MTKRADKPEKYIIYQTIIITVAKLLTVPIVVFIFLIFLNDNSENKEFFILLTSFMVILEDIIVTALIIQLSYICGSQSNLKRVLSMKIADVRSAVSKNYIESVQLSYDHQLAKPS</sequence>
<dbReference type="Proteomes" id="UP000494206">
    <property type="component" value="Unassembled WGS sequence"/>
</dbReference>
<evidence type="ECO:0000313" key="3">
    <source>
        <dbReference type="Proteomes" id="UP000494206"/>
    </source>
</evidence>
<accession>A0A8S1E068</accession>
<keyword evidence="1" id="KW-0812">Transmembrane</keyword>
<dbReference type="PANTHER" id="PTHR31720">
    <property type="entry name" value="SERPENTINE RECEPTOR, CLASS Z-RELATED"/>
    <property type="match status" value="1"/>
</dbReference>
<reference evidence="2 3" key="1">
    <citation type="submission" date="2020-04" db="EMBL/GenBank/DDBJ databases">
        <authorList>
            <person name="Laetsch R D."/>
            <person name="Stevens L."/>
            <person name="Kumar S."/>
            <person name="Blaxter L. M."/>
        </authorList>
    </citation>
    <scope>NUCLEOTIDE SEQUENCE [LARGE SCALE GENOMIC DNA]</scope>
</reference>